<dbReference type="Proteomes" id="UP001287356">
    <property type="component" value="Unassembled WGS sequence"/>
</dbReference>
<reference evidence="2" key="1">
    <citation type="journal article" date="2023" name="Mol. Phylogenet. Evol.">
        <title>Genome-scale phylogeny and comparative genomics of the fungal order Sordariales.</title>
        <authorList>
            <person name="Hensen N."/>
            <person name="Bonometti L."/>
            <person name="Westerberg I."/>
            <person name="Brannstrom I.O."/>
            <person name="Guillou S."/>
            <person name="Cros-Aarteil S."/>
            <person name="Calhoun S."/>
            <person name="Haridas S."/>
            <person name="Kuo A."/>
            <person name="Mondo S."/>
            <person name="Pangilinan J."/>
            <person name="Riley R."/>
            <person name="LaButti K."/>
            <person name="Andreopoulos B."/>
            <person name="Lipzen A."/>
            <person name="Chen C."/>
            <person name="Yan M."/>
            <person name="Daum C."/>
            <person name="Ng V."/>
            <person name="Clum A."/>
            <person name="Steindorff A."/>
            <person name="Ohm R.A."/>
            <person name="Martin F."/>
            <person name="Silar P."/>
            <person name="Natvig D.O."/>
            <person name="Lalanne C."/>
            <person name="Gautier V."/>
            <person name="Ament-Velasquez S.L."/>
            <person name="Kruys A."/>
            <person name="Hutchinson M.I."/>
            <person name="Powell A.J."/>
            <person name="Barry K."/>
            <person name="Miller A.N."/>
            <person name="Grigoriev I.V."/>
            <person name="Debuchy R."/>
            <person name="Gladieux P."/>
            <person name="Hiltunen Thoren M."/>
            <person name="Johannesson H."/>
        </authorList>
    </citation>
    <scope>NUCLEOTIDE SEQUENCE</scope>
    <source>
        <strain evidence="2">CBS 958.72</strain>
    </source>
</reference>
<evidence type="ECO:0000313" key="3">
    <source>
        <dbReference type="Proteomes" id="UP001287356"/>
    </source>
</evidence>
<comment type="caution">
    <text evidence="2">The sequence shown here is derived from an EMBL/GenBank/DDBJ whole genome shotgun (WGS) entry which is preliminary data.</text>
</comment>
<protein>
    <recommendedName>
        <fullName evidence="1">DUF6546 domain-containing protein</fullName>
    </recommendedName>
</protein>
<dbReference type="Pfam" id="PF20183">
    <property type="entry name" value="DUF6546"/>
    <property type="match status" value="1"/>
</dbReference>
<reference evidence="2" key="2">
    <citation type="submission" date="2023-06" db="EMBL/GenBank/DDBJ databases">
        <authorList>
            <consortium name="Lawrence Berkeley National Laboratory"/>
            <person name="Haridas S."/>
            <person name="Hensen N."/>
            <person name="Bonometti L."/>
            <person name="Westerberg I."/>
            <person name="Brannstrom I.O."/>
            <person name="Guillou S."/>
            <person name="Cros-Aarteil S."/>
            <person name="Calhoun S."/>
            <person name="Kuo A."/>
            <person name="Mondo S."/>
            <person name="Pangilinan J."/>
            <person name="Riley R."/>
            <person name="Labutti K."/>
            <person name="Andreopoulos B."/>
            <person name="Lipzen A."/>
            <person name="Chen C."/>
            <person name="Yanf M."/>
            <person name="Daum C."/>
            <person name="Ng V."/>
            <person name="Clum A."/>
            <person name="Steindorff A."/>
            <person name="Ohm R."/>
            <person name="Martin F."/>
            <person name="Silar P."/>
            <person name="Natvig D."/>
            <person name="Lalanne C."/>
            <person name="Gautier V."/>
            <person name="Ament-Velasquez S.L."/>
            <person name="Kruys A."/>
            <person name="Hutchinson M.I."/>
            <person name="Powell A.J."/>
            <person name="Barry K."/>
            <person name="Miller A.N."/>
            <person name="Grigoriev I.V."/>
            <person name="Debuchy R."/>
            <person name="Gladieux P."/>
            <person name="Thoren M.H."/>
            <person name="Johannesson H."/>
        </authorList>
    </citation>
    <scope>NUCLEOTIDE SEQUENCE</scope>
    <source>
        <strain evidence="2">CBS 958.72</strain>
    </source>
</reference>
<feature type="domain" description="DUF6546" evidence="1">
    <location>
        <begin position="173"/>
        <end position="242"/>
    </location>
</feature>
<evidence type="ECO:0000313" key="2">
    <source>
        <dbReference type="EMBL" id="KAK3370963.1"/>
    </source>
</evidence>
<keyword evidence="3" id="KW-1185">Reference proteome</keyword>
<evidence type="ECO:0000259" key="1">
    <source>
        <dbReference type="Pfam" id="PF20183"/>
    </source>
</evidence>
<dbReference type="EMBL" id="JAULSN010000005">
    <property type="protein sequence ID" value="KAK3370963.1"/>
    <property type="molecule type" value="Genomic_DNA"/>
</dbReference>
<sequence>MTMVMMGGLSLEISAFSPSDYQHGFRDFRLQDGYPISFNFDAWADKHMDWPAKRERAEQLEQHHVPAHGWEKGRQGPVSLGARKRITEELTLRGENNASGKDSQLPKVVAITAFTVRRQSYWGINTPSLEKILRKFLCLNYFIHEPWHNVTPEWQQLFESEHLKLIEALPKTSRKLRNLNLFQNSSKTLNPKIPTDGRGWRRGAETRRPLGRALAKTTRLLETEFVSAAFLVDAFDFFHEFRAALPPP</sequence>
<gene>
    <name evidence="2" type="ORF">B0T24DRAFT_303592</name>
</gene>
<name>A0AAE0N5I4_9PEZI</name>
<dbReference type="AlphaFoldDB" id="A0AAE0N5I4"/>
<proteinExistence type="predicted"/>
<accession>A0AAE0N5I4</accession>
<dbReference type="InterPro" id="IPR046676">
    <property type="entry name" value="DUF6546"/>
</dbReference>
<organism evidence="2 3">
    <name type="scientific">Lasiosphaeria ovina</name>
    <dbReference type="NCBI Taxonomy" id="92902"/>
    <lineage>
        <taxon>Eukaryota</taxon>
        <taxon>Fungi</taxon>
        <taxon>Dikarya</taxon>
        <taxon>Ascomycota</taxon>
        <taxon>Pezizomycotina</taxon>
        <taxon>Sordariomycetes</taxon>
        <taxon>Sordariomycetidae</taxon>
        <taxon>Sordariales</taxon>
        <taxon>Lasiosphaeriaceae</taxon>
        <taxon>Lasiosphaeria</taxon>
    </lineage>
</organism>